<feature type="signal peptide" evidence="2">
    <location>
        <begin position="1"/>
        <end position="20"/>
    </location>
</feature>
<dbReference type="EMBL" id="MHOJ01000001">
    <property type="protein sequence ID" value="OGZ63131.1"/>
    <property type="molecule type" value="Genomic_DNA"/>
</dbReference>
<protein>
    <submittedName>
        <fullName evidence="3">Uncharacterized protein</fullName>
    </submittedName>
</protein>
<accession>A0A1G2HLP2</accession>
<sequence length="293" mass="32458">MKKRATVIFVLIALVSLVTACGGDDESSQNQATTTTTFPVDLPGLETTTTTTSTDTSTDTTVTTSANDADVSTTTAPDTQTTLPEFDAPLSAERELELQNEAFAIQDELNTSEEFKYNGRTFMFISNARIIKYTDINAYVLTYNVMYIADAREIQLGENPSLEEQAQLNELITIANKAHLQLLKRSTNRILNEEQVIGMSIQFNNSFGEVSSTALNSETLKTLMDTNAPDEDWFEASINNSQMLSMITKAQAKNIEDISSFVEFFKANYPSEFNILVSQWLQTQQQPNSDQGG</sequence>
<organism evidence="3 4">
    <name type="scientific">Candidatus Spechtbacteria bacterium RIFCSPLOWO2_02_FULL_38_8</name>
    <dbReference type="NCBI Taxonomy" id="1802164"/>
    <lineage>
        <taxon>Bacteria</taxon>
        <taxon>Candidatus Spechtiibacteriota</taxon>
    </lineage>
</organism>
<feature type="region of interest" description="Disordered" evidence="1">
    <location>
        <begin position="23"/>
        <end position="84"/>
    </location>
</feature>
<feature type="chain" id="PRO_5009583145" evidence="2">
    <location>
        <begin position="21"/>
        <end position="293"/>
    </location>
</feature>
<feature type="compositionally biased region" description="Low complexity" evidence="1">
    <location>
        <begin position="73"/>
        <end position="82"/>
    </location>
</feature>
<proteinExistence type="predicted"/>
<name>A0A1G2HLP2_9BACT</name>
<keyword evidence="2" id="KW-0732">Signal</keyword>
<evidence type="ECO:0000256" key="1">
    <source>
        <dbReference type="SAM" id="MobiDB-lite"/>
    </source>
</evidence>
<gene>
    <name evidence="3" type="ORF">A3H51_02990</name>
</gene>
<comment type="caution">
    <text evidence="3">The sequence shown here is derived from an EMBL/GenBank/DDBJ whole genome shotgun (WGS) entry which is preliminary data.</text>
</comment>
<dbReference type="STRING" id="1802164.A3H51_02990"/>
<feature type="compositionally biased region" description="Polar residues" evidence="1">
    <location>
        <begin position="28"/>
        <end position="38"/>
    </location>
</feature>
<dbReference type="PROSITE" id="PS51257">
    <property type="entry name" value="PROKAR_LIPOPROTEIN"/>
    <property type="match status" value="1"/>
</dbReference>
<feature type="compositionally biased region" description="Low complexity" evidence="1">
    <location>
        <begin position="47"/>
        <end position="65"/>
    </location>
</feature>
<dbReference type="AlphaFoldDB" id="A0A1G2HLP2"/>
<reference evidence="3 4" key="1">
    <citation type="journal article" date="2016" name="Nat. Commun.">
        <title>Thousands of microbial genomes shed light on interconnected biogeochemical processes in an aquifer system.</title>
        <authorList>
            <person name="Anantharaman K."/>
            <person name="Brown C.T."/>
            <person name="Hug L.A."/>
            <person name="Sharon I."/>
            <person name="Castelle C.J."/>
            <person name="Probst A.J."/>
            <person name="Thomas B.C."/>
            <person name="Singh A."/>
            <person name="Wilkins M.J."/>
            <person name="Karaoz U."/>
            <person name="Brodie E.L."/>
            <person name="Williams K.H."/>
            <person name="Hubbard S.S."/>
            <person name="Banfield J.F."/>
        </authorList>
    </citation>
    <scope>NUCLEOTIDE SEQUENCE [LARGE SCALE GENOMIC DNA]</scope>
</reference>
<evidence type="ECO:0000256" key="2">
    <source>
        <dbReference type="SAM" id="SignalP"/>
    </source>
</evidence>
<evidence type="ECO:0000313" key="4">
    <source>
        <dbReference type="Proteomes" id="UP000178509"/>
    </source>
</evidence>
<evidence type="ECO:0000313" key="3">
    <source>
        <dbReference type="EMBL" id="OGZ63131.1"/>
    </source>
</evidence>
<dbReference type="Proteomes" id="UP000178509">
    <property type="component" value="Unassembled WGS sequence"/>
</dbReference>